<dbReference type="Gene3D" id="3.90.1490.10">
    <property type="entry name" value="putative n-type atp pyrophosphatase, domain 2"/>
    <property type="match status" value="1"/>
</dbReference>
<comment type="caution">
    <text evidence="2">The sequence shown here is derived from an EMBL/GenBank/DDBJ whole genome shotgun (WGS) entry which is preliminary data.</text>
</comment>
<dbReference type="SUPFAM" id="SSF52402">
    <property type="entry name" value="Adenine nucleotide alpha hydrolases-like"/>
    <property type="match status" value="1"/>
</dbReference>
<organism evidence="2 3">
    <name type="scientific">Peptostreptococcus stomatis DSM 17678</name>
    <dbReference type="NCBI Taxonomy" id="596315"/>
    <lineage>
        <taxon>Bacteria</taxon>
        <taxon>Bacillati</taxon>
        <taxon>Bacillota</taxon>
        <taxon>Clostridia</taxon>
        <taxon>Peptostreptococcales</taxon>
        <taxon>Peptostreptococcaceae</taxon>
        <taxon>Peptostreptococcus</taxon>
    </lineage>
</organism>
<feature type="domain" description="Diphthamide synthase" evidence="1">
    <location>
        <begin position="1"/>
        <end position="183"/>
    </location>
</feature>
<evidence type="ECO:0000313" key="3">
    <source>
        <dbReference type="Proteomes" id="UP000003244"/>
    </source>
</evidence>
<dbReference type="AlphaFoldDB" id="E0E3Q6"/>
<evidence type="ECO:0000259" key="1">
    <source>
        <dbReference type="Pfam" id="PF01902"/>
    </source>
</evidence>
<dbReference type="Pfam" id="PF01902">
    <property type="entry name" value="Diphthami_syn_2"/>
    <property type="match status" value="1"/>
</dbReference>
<keyword evidence="3" id="KW-1185">Reference proteome</keyword>
<dbReference type="GeneID" id="84800903"/>
<dbReference type="Gene3D" id="3.40.50.620">
    <property type="entry name" value="HUPs"/>
    <property type="match status" value="1"/>
</dbReference>
<accession>E0E3Q6</accession>
<dbReference type="RefSeq" id="WP_007790095.1">
    <property type="nucleotide sequence ID" value="NZ_ADGQ01000060.1"/>
</dbReference>
<gene>
    <name evidence="2" type="ORF">HMPREF0634_0548</name>
</gene>
<dbReference type="eggNOG" id="COG2102">
    <property type="taxonomic scope" value="Bacteria"/>
</dbReference>
<protein>
    <recommendedName>
        <fullName evidence="1">Diphthamide synthase domain-containing protein</fullName>
    </recommendedName>
</protein>
<dbReference type="STRING" id="596315.HMPREF0634_0548"/>
<dbReference type="EMBL" id="ADGQ01000060">
    <property type="protein sequence ID" value="EFM64442.1"/>
    <property type="molecule type" value="Genomic_DNA"/>
</dbReference>
<proteinExistence type="predicted"/>
<reference evidence="2 3" key="1">
    <citation type="submission" date="2010-08" db="EMBL/GenBank/DDBJ databases">
        <authorList>
            <person name="Harkins D.M."/>
            <person name="Madupu R."/>
            <person name="Durkin A.S."/>
            <person name="Torralba M."/>
            <person name="Methe B."/>
            <person name="Sutton G.G."/>
            <person name="Nelson K.E."/>
        </authorList>
    </citation>
    <scope>NUCLEOTIDE SEQUENCE [LARGE SCALE GENOMIC DNA]</scope>
    <source>
        <strain evidence="2 3">DSM 17678</strain>
    </source>
</reference>
<dbReference type="InterPro" id="IPR014729">
    <property type="entry name" value="Rossmann-like_a/b/a_fold"/>
</dbReference>
<dbReference type="InterPro" id="IPR002761">
    <property type="entry name" value="Diphthami_syn_dom"/>
</dbReference>
<name>E0E3Q6_9FIRM</name>
<dbReference type="Proteomes" id="UP000003244">
    <property type="component" value="Unassembled WGS sequence"/>
</dbReference>
<dbReference type="OrthoDB" id="3572539at2"/>
<evidence type="ECO:0000313" key="2">
    <source>
        <dbReference type="EMBL" id="EFM64442.1"/>
    </source>
</evidence>
<dbReference type="CDD" id="cd01994">
    <property type="entry name" value="AANH_PF0828-like"/>
    <property type="match status" value="1"/>
</dbReference>
<sequence>MKFSASFSGGKDSTLAIKRMLDQGNDLVALIVSTKKGEDMSWTHNLASKYFEDIGQILDCKVLFTEADLKDYEDLFEGALKASKELGAQACVFGDIDIQDHLDWNRTRCKEAGITCIHPLEGESREAVLEEFLNTGLEARIVKVNKTFLDESLEGRILDKDLVEELKSNKSIDPCGENGEYHTRIEVWSVEKYLKKIAKST</sequence>